<evidence type="ECO:0000313" key="2">
    <source>
        <dbReference type="EMBL" id="WAJ23314.1"/>
    </source>
</evidence>
<keyword evidence="3" id="KW-1185">Reference proteome</keyword>
<dbReference type="Proteomes" id="UP001163115">
    <property type="component" value="Chromosome"/>
</dbReference>
<evidence type="ECO:0000313" key="3">
    <source>
        <dbReference type="Proteomes" id="UP001163115"/>
    </source>
</evidence>
<name>A0ABY7AA57_9FIRM</name>
<feature type="domain" description="DRTGG" evidence="1">
    <location>
        <begin position="48"/>
        <end position="105"/>
    </location>
</feature>
<proteinExistence type="predicted"/>
<sequence>MTIRELIDSGYFEVVTEGNWGNQRISTPYCCDLLSHAMGKAPEGCAWVTVIGNRNTLAVASLVKASCIILAEGIQPEDGMEEKAMELGIPVFKTNQPVFEAALAVSGPGYLSFF</sequence>
<dbReference type="InterPro" id="IPR010766">
    <property type="entry name" value="DRTGG"/>
</dbReference>
<dbReference type="RefSeq" id="WP_024835033.1">
    <property type="nucleotide sequence ID" value="NZ_CP113524.1"/>
</dbReference>
<evidence type="ECO:0000259" key="1">
    <source>
        <dbReference type="Pfam" id="PF07085"/>
    </source>
</evidence>
<gene>
    <name evidence="2" type="ORF">OW255_17350</name>
</gene>
<organism evidence="2 3">
    <name type="scientific">Lacrimispora xylanolytica</name>
    <dbReference type="NCBI Taxonomy" id="29375"/>
    <lineage>
        <taxon>Bacteria</taxon>
        <taxon>Bacillati</taxon>
        <taxon>Bacillota</taxon>
        <taxon>Clostridia</taxon>
        <taxon>Lachnospirales</taxon>
        <taxon>Lachnospiraceae</taxon>
        <taxon>Lacrimispora</taxon>
    </lineage>
</organism>
<reference evidence="2" key="1">
    <citation type="submission" date="2022-11" db="EMBL/GenBank/DDBJ databases">
        <title>Lacrimispora xylanolytica sy1, complete genome.</title>
        <authorList>
            <person name="Choi S."/>
        </authorList>
    </citation>
    <scope>NUCLEOTIDE SEQUENCE</scope>
    <source>
        <strain evidence="2">Sy1</strain>
    </source>
</reference>
<dbReference type="InterPro" id="IPR028979">
    <property type="entry name" value="Ser_kin/Pase_Hpr-like_N_sf"/>
</dbReference>
<dbReference type="SUPFAM" id="SSF75138">
    <property type="entry name" value="HprK N-terminal domain-like"/>
    <property type="match status" value="1"/>
</dbReference>
<dbReference type="Gene3D" id="3.40.1390.20">
    <property type="entry name" value="HprK N-terminal domain-like"/>
    <property type="match status" value="1"/>
</dbReference>
<accession>A0ABY7AA57</accession>
<dbReference type="Pfam" id="PF07085">
    <property type="entry name" value="DRTGG"/>
    <property type="match status" value="1"/>
</dbReference>
<protein>
    <submittedName>
        <fullName evidence="2">DRTGG domain-containing protein</fullName>
    </submittedName>
</protein>
<dbReference type="EMBL" id="CP113524">
    <property type="protein sequence ID" value="WAJ23314.1"/>
    <property type="molecule type" value="Genomic_DNA"/>
</dbReference>